<gene>
    <name evidence="2" type="ORF">ACFQ24_00840</name>
</gene>
<dbReference type="CDD" id="cd00093">
    <property type="entry name" value="HTH_XRE"/>
    <property type="match status" value="1"/>
</dbReference>
<proteinExistence type="predicted"/>
<evidence type="ECO:0000313" key="2">
    <source>
        <dbReference type="EMBL" id="MFD1103463.1"/>
    </source>
</evidence>
<feature type="domain" description="HTH cro/C1-type" evidence="1">
    <location>
        <begin position="66"/>
        <end position="120"/>
    </location>
</feature>
<organism evidence="2 3">
    <name type="scientific">Sphingobium olei</name>
    <dbReference type="NCBI Taxonomy" id="420955"/>
    <lineage>
        <taxon>Bacteria</taxon>
        <taxon>Pseudomonadati</taxon>
        <taxon>Pseudomonadota</taxon>
        <taxon>Alphaproteobacteria</taxon>
        <taxon>Sphingomonadales</taxon>
        <taxon>Sphingomonadaceae</taxon>
        <taxon>Sphingobium</taxon>
    </lineage>
</organism>
<dbReference type="SUPFAM" id="SSF47413">
    <property type="entry name" value="lambda repressor-like DNA-binding domains"/>
    <property type="match status" value="1"/>
</dbReference>
<evidence type="ECO:0000313" key="3">
    <source>
        <dbReference type="Proteomes" id="UP001597203"/>
    </source>
</evidence>
<dbReference type="InterPro" id="IPR001387">
    <property type="entry name" value="Cro/C1-type_HTH"/>
</dbReference>
<dbReference type="Pfam" id="PF13560">
    <property type="entry name" value="HTH_31"/>
    <property type="match status" value="1"/>
</dbReference>
<dbReference type="EMBL" id="JBHTLS010000005">
    <property type="protein sequence ID" value="MFD1103463.1"/>
    <property type="molecule type" value="Genomic_DNA"/>
</dbReference>
<protein>
    <submittedName>
        <fullName evidence="2">Helix-turn-helix transcriptional regulator</fullName>
    </submittedName>
</protein>
<comment type="caution">
    <text evidence="2">The sequence shown here is derived from an EMBL/GenBank/DDBJ whole genome shotgun (WGS) entry which is preliminary data.</text>
</comment>
<dbReference type="SMART" id="SM00530">
    <property type="entry name" value="HTH_XRE"/>
    <property type="match status" value="1"/>
</dbReference>
<reference evidence="3" key="1">
    <citation type="journal article" date="2019" name="Int. J. Syst. Evol. Microbiol.">
        <title>The Global Catalogue of Microorganisms (GCM) 10K type strain sequencing project: providing services to taxonomists for standard genome sequencing and annotation.</title>
        <authorList>
            <consortium name="The Broad Institute Genomics Platform"/>
            <consortium name="The Broad Institute Genome Sequencing Center for Infectious Disease"/>
            <person name="Wu L."/>
            <person name="Ma J."/>
        </authorList>
    </citation>
    <scope>NUCLEOTIDE SEQUENCE [LARGE SCALE GENOMIC DNA]</scope>
    <source>
        <strain evidence="3">CCUG 54329</strain>
    </source>
</reference>
<dbReference type="Proteomes" id="UP001597203">
    <property type="component" value="Unassembled WGS sequence"/>
</dbReference>
<sequence length="125" mass="13977">MTVQIVEIAGQKIAMLPMDDYQRLVDIAEDKADVHASIEAERRAREGEEYIPSEILDRILAGENALRVWRNYRGLTQGVLGGQVGCTSEHLSMVETGRRQASAQLWRRLAAALSVDLDDIMPLEN</sequence>
<dbReference type="Gene3D" id="1.10.260.40">
    <property type="entry name" value="lambda repressor-like DNA-binding domains"/>
    <property type="match status" value="1"/>
</dbReference>
<evidence type="ECO:0000259" key="1">
    <source>
        <dbReference type="PROSITE" id="PS50943"/>
    </source>
</evidence>
<keyword evidence="3" id="KW-1185">Reference proteome</keyword>
<dbReference type="PROSITE" id="PS50943">
    <property type="entry name" value="HTH_CROC1"/>
    <property type="match status" value="1"/>
</dbReference>
<name>A0ABW3NW46_9SPHN</name>
<dbReference type="InterPro" id="IPR010982">
    <property type="entry name" value="Lambda_DNA-bd_dom_sf"/>
</dbReference>
<accession>A0ABW3NW46</accession>
<dbReference type="RefSeq" id="WP_380908403.1">
    <property type="nucleotide sequence ID" value="NZ_JBHTLS010000005.1"/>
</dbReference>